<dbReference type="InterPro" id="IPR005824">
    <property type="entry name" value="KOW"/>
</dbReference>
<dbReference type="InterPro" id="IPR014722">
    <property type="entry name" value="Rib_uL2_dom2"/>
</dbReference>
<keyword evidence="4" id="KW-0694">RNA-binding</keyword>
<dbReference type="AlphaFoldDB" id="A0ABD5P955"/>
<dbReference type="InterPro" id="IPR008991">
    <property type="entry name" value="Translation_prot_SH3-like_sf"/>
</dbReference>
<keyword evidence="8" id="KW-1185">Reference proteome</keyword>
<evidence type="ECO:0000259" key="6">
    <source>
        <dbReference type="SMART" id="SM00739"/>
    </source>
</evidence>
<evidence type="ECO:0000313" key="7">
    <source>
        <dbReference type="EMBL" id="MFC4357286.1"/>
    </source>
</evidence>
<feature type="region of interest" description="Disordered" evidence="5">
    <location>
        <begin position="1"/>
        <end position="33"/>
    </location>
</feature>
<dbReference type="Gene3D" id="2.30.30.30">
    <property type="match status" value="1"/>
</dbReference>
<dbReference type="GO" id="GO:0019843">
    <property type="term" value="F:rRNA binding"/>
    <property type="evidence" value="ECO:0007669"/>
    <property type="project" value="UniProtKB-UniRule"/>
</dbReference>
<evidence type="ECO:0000256" key="1">
    <source>
        <dbReference type="ARBA" id="ARBA00010618"/>
    </source>
</evidence>
<dbReference type="GO" id="GO:0006412">
    <property type="term" value="P:translation"/>
    <property type="evidence" value="ECO:0007669"/>
    <property type="project" value="UniProtKB-UniRule"/>
</dbReference>
<dbReference type="InterPro" id="IPR041988">
    <property type="entry name" value="Ribosomal_uL24_KOW"/>
</dbReference>
<dbReference type="GO" id="GO:0015934">
    <property type="term" value="C:large ribosomal subunit"/>
    <property type="evidence" value="ECO:0007669"/>
    <property type="project" value="UniProtKB-UniRule"/>
</dbReference>
<feature type="domain" description="KOW" evidence="6">
    <location>
        <begin position="42"/>
        <end position="69"/>
    </location>
</feature>
<dbReference type="InterPro" id="IPR005756">
    <property type="entry name" value="Ribosomal_uL24_euk/arc"/>
</dbReference>
<evidence type="ECO:0000256" key="5">
    <source>
        <dbReference type="SAM" id="MobiDB-lite"/>
    </source>
</evidence>
<protein>
    <recommendedName>
        <fullName evidence="4">Large ribosomal subunit protein uL24</fullName>
    </recommendedName>
</protein>
<comment type="similarity">
    <text evidence="1 4">Belongs to the universal ribosomal protein uL24 family.</text>
</comment>
<dbReference type="PROSITE" id="PS01108">
    <property type="entry name" value="RIBOSOMAL_L24"/>
    <property type="match status" value="1"/>
</dbReference>
<evidence type="ECO:0000256" key="2">
    <source>
        <dbReference type="ARBA" id="ARBA00022980"/>
    </source>
</evidence>
<dbReference type="PANTHER" id="PTHR11143">
    <property type="entry name" value="60S RIBOSOMAL PROTEIN L26 FAMILY MEMBER"/>
    <property type="match status" value="1"/>
</dbReference>
<dbReference type="HAMAP" id="MF_01326_A">
    <property type="entry name" value="Ribosomal_uL24_A"/>
    <property type="match status" value="1"/>
</dbReference>
<comment type="function">
    <text evidence="4">Located at the polypeptide exit tunnel on the outside of the subunit.</text>
</comment>
<feature type="compositionally biased region" description="Basic and acidic residues" evidence="5">
    <location>
        <begin position="11"/>
        <end position="22"/>
    </location>
</feature>
<dbReference type="RefSeq" id="WP_267622412.1">
    <property type="nucleotide sequence ID" value="NZ_JAODIW010000006.1"/>
</dbReference>
<evidence type="ECO:0000256" key="4">
    <source>
        <dbReference type="HAMAP-Rule" id="MF_01326"/>
    </source>
</evidence>
<comment type="subunit">
    <text evidence="4">Part of the 50S ribosomal subunit.</text>
</comment>
<name>A0ABD5P955_9EURY</name>
<dbReference type="Proteomes" id="UP001595921">
    <property type="component" value="Unassembled WGS sequence"/>
</dbReference>
<comment type="caution">
    <text evidence="7">The sequence shown here is derived from an EMBL/GenBank/DDBJ whole genome shotgun (WGS) entry which is preliminary data.</text>
</comment>
<dbReference type="SMART" id="SM00739">
    <property type="entry name" value="KOW"/>
    <property type="match status" value="1"/>
</dbReference>
<evidence type="ECO:0000313" key="8">
    <source>
        <dbReference type="Proteomes" id="UP001595921"/>
    </source>
</evidence>
<sequence>MTRQPRKQRNQRRDAPLHERQKQVRAPLSPELRDEYGRRNVRVNAGDTVEVLRGDFAGTEAEVAEVDLTDEVIRVEDVVVEKADGEEVLRPLDASNVRVVELDLEDERREARLESDSDTEGDE</sequence>
<dbReference type="NCBIfam" id="TIGR01080">
    <property type="entry name" value="rplX_A_E"/>
    <property type="match status" value="1"/>
</dbReference>
<dbReference type="Pfam" id="PF00467">
    <property type="entry name" value="KOW"/>
    <property type="match status" value="1"/>
</dbReference>
<dbReference type="CDD" id="cd06089">
    <property type="entry name" value="KOW_RPL26"/>
    <property type="match status" value="1"/>
</dbReference>
<comment type="function">
    <text evidence="4">One of two assembly initiator proteins, it binds directly to the 5'-end of the 23S rRNA, where it nucleates assembly of the 50S subunit.</text>
</comment>
<accession>A0ABD5P955</accession>
<feature type="compositionally biased region" description="Basic residues" evidence="5">
    <location>
        <begin position="1"/>
        <end position="10"/>
    </location>
</feature>
<dbReference type="GO" id="GO:0003735">
    <property type="term" value="F:structural constituent of ribosome"/>
    <property type="evidence" value="ECO:0007669"/>
    <property type="project" value="UniProtKB-UniRule"/>
</dbReference>
<dbReference type="InterPro" id="IPR005825">
    <property type="entry name" value="Ribosomal_uL24_CS"/>
</dbReference>
<proteinExistence type="inferred from homology"/>
<keyword evidence="4" id="KW-0699">rRNA-binding</keyword>
<evidence type="ECO:0000256" key="3">
    <source>
        <dbReference type="ARBA" id="ARBA00023274"/>
    </source>
</evidence>
<dbReference type="SUPFAM" id="SSF50104">
    <property type="entry name" value="Translation proteins SH3-like domain"/>
    <property type="match status" value="1"/>
</dbReference>
<keyword evidence="3 4" id="KW-0687">Ribonucleoprotein</keyword>
<keyword evidence="2 4" id="KW-0689">Ribosomal protein</keyword>
<reference evidence="7 8" key="1">
    <citation type="journal article" date="2019" name="Int. J. Syst. Evol. Microbiol.">
        <title>The Global Catalogue of Microorganisms (GCM) 10K type strain sequencing project: providing services to taxonomists for standard genome sequencing and annotation.</title>
        <authorList>
            <consortium name="The Broad Institute Genomics Platform"/>
            <consortium name="The Broad Institute Genome Sequencing Center for Infectious Disease"/>
            <person name="Wu L."/>
            <person name="Ma J."/>
        </authorList>
    </citation>
    <scope>NUCLEOTIDE SEQUENCE [LARGE SCALE GENOMIC DNA]</scope>
    <source>
        <strain evidence="7 8">CGMCC 1.12553</strain>
    </source>
</reference>
<organism evidence="7 8">
    <name type="scientific">Halobium salinum</name>
    <dbReference type="NCBI Taxonomy" id="1364940"/>
    <lineage>
        <taxon>Archaea</taxon>
        <taxon>Methanobacteriati</taxon>
        <taxon>Methanobacteriota</taxon>
        <taxon>Stenosarchaea group</taxon>
        <taxon>Halobacteria</taxon>
        <taxon>Halobacteriales</taxon>
        <taxon>Haloferacaceae</taxon>
        <taxon>Halobium</taxon>
    </lineage>
</organism>
<dbReference type="Pfam" id="PF16906">
    <property type="entry name" value="Ribosomal_L26"/>
    <property type="match status" value="1"/>
</dbReference>
<gene>
    <name evidence="7" type="primary">rplX</name>
    <name evidence="4" type="synonym">rpl24</name>
    <name evidence="7" type="ORF">ACFO0N_04900</name>
</gene>
<dbReference type="EMBL" id="JBHSDS010000003">
    <property type="protein sequence ID" value="MFC4357286.1"/>
    <property type="molecule type" value="Genomic_DNA"/>
</dbReference>